<organism evidence="2 3">
    <name type="scientific">Favolaschia claudopus</name>
    <dbReference type="NCBI Taxonomy" id="2862362"/>
    <lineage>
        <taxon>Eukaryota</taxon>
        <taxon>Fungi</taxon>
        <taxon>Dikarya</taxon>
        <taxon>Basidiomycota</taxon>
        <taxon>Agaricomycotina</taxon>
        <taxon>Agaricomycetes</taxon>
        <taxon>Agaricomycetidae</taxon>
        <taxon>Agaricales</taxon>
        <taxon>Marasmiineae</taxon>
        <taxon>Mycenaceae</taxon>
        <taxon>Favolaschia</taxon>
    </lineage>
</organism>
<protein>
    <submittedName>
        <fullName evidence="2">Uncharacterized protein</fullName>
    </submittedName>
</protein>
<evidence type="ECO:0000256" key="1">
    <source>
        <dbReference type="SAM" id="MobiDB-lite"/>
    </source>
</evidence>
<sequence length="165" mass="17601">MPSKCAYTWALPSRIAPGSATMLEKLDVKWMSATLANPWASASNFSQILQVLTQPPPSLFPLHSEEDWGLCPTTPAAHPPPEQDAMTPDVIGDDVAPPRSTQPLSDALAHPPADSAPTLPGYSRTPLATSTSPSAPLRQTPRRMYTGFRCCSSKTAGNFQSEKGA</sequence>
<reference evidence="2 3" key="1">
    <citation type="journal article" date="2024" name="J Genomics">
        <title>Draft genome sequencing and assembly of Favolaschia claudopus CIRM-BRFM 2984 isolated from oak limbs.</title>
        <authorList>
            <person name="Navarro D."/>
            <person name="Drula E."/>
            <person name="Chaduli D."/>
            <person name="Cazenave R."/>
            <person name="Ahrendt S."/>
            <person name="Wang J."/>
            <person name="Lipzen A."/>
            <person name="Daum C."/>
            <person name="Barry K."/>
            <person name="Grigoriev I.V."/>
            <person name="Favel A."/>
            <person name="Rosso M.N."/>
            <person name="Martin F."/>
        </authorList>
    </citation>
    <scope>NUCLEOTIDE SEQUENCE [LARGE SCALE GENOMIC DNA]</scope>
    <source>
        <strain evidence="2 3">CIRM-BRFM 2984</strain>
    </source>
</reference>
<evidence type="ECO:0000313" key="2">
    <source>
        <dbReference type="EMBL" id="KAK6993147.1"/>
    </source>
</evidence>
<keyword evidence="3" id="KW-1185">Reference proteome</keyword>
<feature type="region of interest" description="Disordered" evidence="1">
    <location>
        <begin position="70"/>
        <end position="146"/>
    </location>
</feature>
<dbReference type="EMBL" id="JAWWNJ010000103">
    <property type="protein sequence ID" value="KAK6993147.1"/>
    <property type="molecule type" value="Genomic_DNA"/>
</dbReference>
<evidence type="ECO:0000313" key="3">
    <source>
        <dbReference type="Proteomes" id="UP001362999"/>
    </source>
</evidence>
<dbReference type="AlphaFoldDB" id="A0AAV9ZWA9"/>
<comment type="caution">
    <text evidence="2">The sequence shown here is derived from an EMBL/GenBank/DDBJ whole genome shotgun (WGS) entry which is preliminary data.</text>
</comment>
<gene>
    <name evidence="2" type="ORF">R3P38DRAFT_3223727</name>
</gene>
<dbReference type="Proteomes" id="UP001362999">
    <property type="component" value="Unassembled WGS sequence"/>
</dbReference>
<name>A0AAV9ZWA9_9AGAR</name>
<proteinExistence type="predicted"/>
<accession>A0AAV9ZWA9</accession>